<comment type="similarity">
    <text evidence="1">Belongs to the beta type-B retroviral polymerase family. HERV class-II K(HML-2) pol subfamily.</text>
</comment>
<feature type="domain" description="Sushi" evidence="13">
    <location>
        <begin position="3511"/>
        <end position="3572"/>
    </location>
</feature>
<dbReference type="InterPro" id="IPR043128">
    <property type="entry name" value="Rev_trsase/Diguanyl_cyclase"/>
</dbReference>
<feature type="disulfide bond" evidence="8">
    <location>
        <begin position="3543"/>
        <end position="3570"/>
    </location>
</feature>
<feature type="domain" description="Sushi" evidence="13">
    <location>
        <begin position="3147"/>
        <end position="3209"/>
    </location>
</feature>
<feature type="domain" description="Sushi" evidence="13">
    <location>
        <begin position="2254"/>
        <end position="2315"/>
    </location>
</feature>
<feature type="domain" description="Sushi" evidence="13">
    <location>
        <begin position="1563"/>
        <end position="1620"/>
    </location>
</feature>
<evidence type="ECO:0000256" key="5">
    <source>
        <dbReference type="ARBA" id="ARBA00022737"/>
    </source>
</evidence>
<dbReference type="PANTHER" id="PTHR45656:SF4">
    <property type="entry name" value="PROTEIN CBR-CLEC-78"/>
    <property type="match status" value="1"/>
</dbReference>
<feature type="disulfide bond" evidence="8">
    <location>
        <begin position="3423"/>
        <end position="3450"/>
    </location>
</feature>
<dbReference type="Pfam" id="PF00084">
    <property type="entry name" value="Sushi"/>
    <property type="match status" value="21"/>
</dbReference>
<dbReference type="InterPro" id="IPR000436">
    <property type="entry name" value="Sushi_SCR_CCP_dom"/>
</dbReference>
<evidence type="ECO:0000313" key="14">
    <source>
        <dbReference type="EMBL" id="KAK3511651.1"/>
    </source>
</evidence>
<evidence type="ECO:0000256" key="4">
    <source>
        <dbReference type="ARBA" id="ARBA00022729"/>
    </source>
</evidence>
<feature type="domain" description="Sushi" evidence="13">
    <location>
        <begin position="3395"/>
        <end position="3452"/>
    </location>
</feature>
<dbReference type="SMART" id="SM00032">
    <property type="entry name" value="CCP"/>
    <property type="match status" value="21"/>
</dbReference>
<feature type="domain" description="Sushi" evidence="13">
    <location>
        <begin position="3210"/>
        <end position="3271"/>
    </location>
</feature>
<feature type="domain" description="Sushi" evidence="13">
    <location>
        <begin position="1360"/>
        <end position="1421"/>
    </location>
</feature>
<dbReference type="InterPro" id="IPR000859">
    <property type="entry name" value="CUB_dom"/>
</dbReference>
<feature type="domain" description="CUB" evidence="11">
    <location>
        <begin position="1076"/>
        <end position="1187"/>
    </location>
</feature>
<feature type="domain" description="CUB" evidence="11">
    <location>
        <begin position="1969"/>
        <end position="2078"/>
    </location>
</feature>
<organism evidence="14 15">
    <name type="scientific">Hemibagrus guttatus</name>
    <dbReference type="NCBI Taxonomy" id="175788"/>
    <lineage>
        <taxon>Eukaryota</taxon>
        <taxon>Metazoa</taxon>
        <taxon>Chordata</taxon>
        <taxon>Craniata</taxon>
        <taxon>Vertebrata</taxon>
        <taxon>Euteleostomi</taxon>
        <taxon>Actinopterygii</taxon>
        <taxon>Neopterygii</taxon>
        <taxon>Teleostei</taxon>
        <taxon>Ostariophysi</taxon>
        <taxon>Siluriformes</taxon>
        <taxon>Bagridae</taxon>
        <taxon>Hemibagrus</taxon>
    </lineage>
</organism>
<feature type="domain" description="CUB" evidence="11">
    <location>
        <begin position="1796"/>
        <end position="1904"/>
    </location>
</feature>
<feature type="domain" description="Sushi" evidence="13">
    <location>
        <begin position="1012"/>
        <end position="1073"/>
    </location>
</feature>
<feature type="disulfide bond" evidence="8">
    <location>
        <begin position="3601"/>
        <end position="3628"/>
    </location>
</feature>
<dbReference type="SUPFAM" id="SSF56219">
    <property type="entry name" value="DNase I-like"/>
    <property type="match status" value="1"/>
</dbReference>
<reference evidence="14" key="1">
    <citation type="submission" date="2023-06" db="EMBL/GenBank/DDBJ databases">
        <title>Male Hemibagrus guttatus genome.</title>
        <authorList>
            <person name="Bian C."/>
        </authorList>
    </citation>
    <scope>NUCLEOTIDE SEQUENCE</scope>
    <source>
        <strain evidence="14">Male_cb2023</strain>
        <tissue evidence="14">Muscle</tissue>
    </source>
</reference>
<dbReference type="CDD" id="cd09076">
    <property type="entry name" value="L1-EN"/>
    <property type="match status" value="1"/>
</dbReference>
<name>A0AAE0UMW3_9TELE</name>
<dbReference type="CDD" id="cd00041">
    <property type="entry name" value="CUB"/>
    <property type="match status" value="14"/>
</dbReference>
<feature type="region of interest" description="Disordered" evidence="9">
    <location>
        <begin position="3632"/>
        <end position="3861"/>
    </location>
</feature>
<dbReference type="Proteomes" id="UP001274896">
    <property type="component" value="Unassembled WGS sequence"/>
</dbReference>
<feature type="compositionally biased region" description="Basic and acidic residues" evidence="9">
    <location>
        <begin position="3850"/>
        <end position="3861"/>
    </location>
</feature>
<feature type="signal peptide" evidence="10">
    <location>
        <begin position="1"/>
        <end position="20"/>
    </location>
</feature>
<feature type="domain" description="CUB" evidence="11">
    <location>
        <begin position="2317"/>
        <end position="2450"/>
    </location>
</feature>
<dbReference type="GO" id="GO:0004523">
    <property type="term" value="F:RNA-DNA hybrid ribonuclease activity"/>
    <property type="evidence" value="ECO:0007669"/>
    <property type="project" value="UniProtKB-EC"/>
</dbReference>
<evidence type="ECO:0000256" key="8">
    <source>
        <dbReference type="PROSITE-ProRule" id="PRU00302"/>
    </source>
</evidence>
<proteinExistence type="inferred from homology"/>
<dbReference type="InterPro" id="IPR043502">
    <property type="entry name" value="DNA/RNA_pol_sf"/>
</dbReference>
<evidence type="ECO:0000256" key="3">
    <source>
        <dbReference type="ARBA" id="ARBA00022659"/>
    </source>
</evidence>
<dbReference type="FunFam" id="2.10.70.10:FF:000047">
    <property type="entry name" value="CUB and Sushi multiple domains 3"/>
    <property type="match status" value="1"/>
</dbReference>
<feature type="disulfide bond" evidence="8">
    <location>
        <begin position="1218"/>
        <end position="1245"/>
    </location>
</feature>
<dbReference type="Pfam" id="PF00078">
    <property type="entry name" value="RVT_1"/>
    <property type="match status" value="2"/>
</dbReference>
<feature type="domain" description="Sushi" evidence="13">
    <location>
        <begin position="130"/>
        <end position="191"/>
    </location>
</feature>
<dbReference type="Gene3D" id="3.30.70.270">
    <property type="match status" value="1"/>
</dbReference>
<evidence type="ECO:0000256" key="10">
    <source>
        <dbReference type="SAM" id="SignalP"/>
    </source>
</evidence>
<feature type="non-terminal residue" evidence="14">
    <location>
        <position position="3861"/>
    </location>
</feature>
<dbReference type="EMBL" id="JAUCMX010000024">
    <property type="protein sequence ID" value="KAK3511651.1"/>
    <property type="molecule type" value="Genomic_DNA"/>
</dbReference>
<feature type="domain" description="Sushi" evidence="13">
    <location>
        <begin position="2973"/>
        <end position="3034"/>
    </location>
</feature>
<keyword evidence="3 8" id="KW-0768">Sushi</keyword>
<accession>A0AAE0UMW3</accession>
<dbReference type="SUPFAM" id="SSF57535">
    <property type="entry name" value="Complement control module/SCR domain"/>
    <property type="match status" value="21"/>
</dbReference>
<dbReference type="Gene3D" id="3.60.10.10">
    <property type="entry name" value="Endonuclease/exonuclease/phosphatase"/>
    <property type="match status" value="1"/>
</dbReference>
<keyword evidence="4 10" id="KW-0732">Signal</keyword>
<feature type="disulfide bond" evidence="7">
    <location>
        <begin position="1969"/>
        <end position="1996"/>
    </location>
</feature>
<feature type="domain" description="Sushi" evidence="13">
    <location>
        <begin position="1190"/>
        <end position="1247"/>
    </location>
</feature>
<feature type="domain" description="CUB" evidence="11">
    <location>
        <begin position="19"/>
        <end position="127"/>
    </location>
</feature>
<dbReference type="InterPro" id="IPR036691">
    <property type="entry name" value="Endo/exonu/phosph_ase_sf"/>
</dbReference>
<gene>
    <name evidence="14" type="ORF">QTP70_014578</name>
</gene>
<dbReference type="SUPFAM" id="SSF49854">
    <property type="entry name" value="Spermadhesin, CUB domain"/>
    <property type="match status" value="14"/>
</dbReference>
<evidence type="ECO:0000256" key="9">
    <source>
        <dbReference type="SAM" id="MobiDB-lite"/>
    </source>
</evidence>
<evidence type="ECO:0000256" key="6">
    <source>
        <dbReference type="ARBA" id="ARBA00023157"/>
    </source>
</evidence>
<dbReference type="InterPro" id="IPR051277">
    <property type="entry name" value="SEZ6_CSMD_C4BPB_Regulators"/>
</dbReference>
<dbReference type="EC" id="3.1.26.4" evidence="2"/>
<feature type="domain" description="Sushi" evidence="13">
    <location>
        <begin position="3453"/>
        <end position="3510"/>
    </location>
</feature>
<feature type="disulfide bond" evidence="8">
    <location>
        <begin position="3481"/>
        <end position="3508"/>
    </location>
</feature>
<dbReference type="FunFam" id="2.60.120.290:FF:000001">
    <property type="entry name" value="CUB and sushi domain-containing protein 3 isoform X1"/>
    <property type="match status" value="13"/>
</dbReference>
<feature type="disulfide bond" evidence="8">
    <location>
        <begin position="1591"/>
        <end position="1618"/>
    </location>
</feature>
<feature type="domain" description="CUB" evidence="11">
    <location>
        <begin position="1622"/>
        <end position="1732"/>
    </location>
</feature>
<dbReference type="PROSITE" id="PS50923">
    <property type="entry name" value="SUSHI"/>
    <property type="match status" value="21"/>
</dbReference>
<evidence type="ECO:0000256" key="2">
    <source>
        <dbReference type="ARBA" id="ARBA00012180"/>
    </source>
</evidence>
<protein>
    <recommendedName>
        <fullName evidence="2">ribonuclease H</fullName>
        <ecNumber evidence="2">3.1.26.4</ecNumber>
    </recommendedName>
</protein>
<feature type="domain" description="CUB" evidence="11">
    <location>
        <begin position="2691"/>
        <end position="2799"/>
    </location>
</feature>
<keyword evidence="15" id="KW-1185">Reference proteome</keyword>
<keyword evidence="5" id="KW-0677">Repeat</keyword>
<feature type="domain" description="Sushi" evidence="13">
    <location>
        <begin position="2630"/>
        <end position="2689"/>
    </location>
</feature>
<feature type="domain" description="Sushi" evidence="13">
    <location>
        <begin position="3337"/>
        <end position="3394"/>
    </location>
</feature>
<evidence type="ECO:0000259" key="11">
    <source>
        <dbReference type="PROSITE" id="PS01180"/>
    </source>
</evidence>
<feature type="domain" description="CUB" evidence="11">
    <location>
        <begin position="2519"/>
        <end position="2627"/>
    </location>
</feature>
<feature type="compositionally biased region" description="Basic and acidic residues" evidence="9">
    <location>
        <begin position="3709"/>
        <end position="3750"/>
    </location>
</feature>
<dbReference type="PROSITE" id="PS50878">
    <property type="entry name" value="RT_POL"/>
    <property type="match status" value="1"/>
</dbReference>
<feature type="domain" description="CUB" evidence="11">
    <location>
        <begin position="2143"/>
        <end position="2251"/>
    </location>
</feature>
<evidence type="ECO:0000259" key="12">
    <source>
        <dbReference type="PROSITE" id="PS50878"/>
    </source>
</evidence>
<dbReference type="InterPro" id="IPR035976">
    <property type="entry name" value="Sushi/SCR/CCP_sf"/>
</dbReference>
<dbReference type="PANTHER" id="PTHR45656">
    <property type="entry name" value="PROTEIN CBR-CLEC-78"/>
    <property type="match status" value="1"/>
</dbReference>
<dbReference type="CDD" id="cd00033">
    <property type="entry name" value="CCP"/>
    <property type="match status" value="21"/>
</dbReference>
<feature type="domain" description="Sushi" evidence="13">
    <location>
        <begin position="2802"/>
        <end position="2861"/>
    </location>
</feature>
<dbReference type="PROSITE" id="PS01180">
    <property type="entry name" value="CUB"/>
    <property type="match status" value="14"/>
</dbReference>
<feature type="domain" description="Sushi" evidence="13">
    <location>
        <begin position="3573"/>
        <end position="3630"/>
    </location>
</feature>
<feature type="domain" description="Reverse transcriptase" evidence="12">
    <location>
        <begin position="649"/>
        <end position="881"/>
    </location>
</feature>
<feature type="domain" description="Sushi" evidence="13">
    <location>
        <begin position="2456"/>
        <end position="2517"/>
    </location>
</feature>
<comment type="caution">
    <text evidence="14">The sequence shown here is derived from an EMBL/GenBank/DDBJ whole genome shotgun (WGS) entry which is preliminary data.</text>
</comment>
<feature type="disulfide bond" evidence="8">
    <location>
        <begin position="3365"/>
        <end position="3392"/>
    </location>
</feature>
<feature type="compositionally biased region" description="Polar residues" evidence="9">
    <location>
        <begin position="3801"/>
        <end position="3815"/>
    </location>
</feature>
<feature type="domain" description="CUB" evidence="11">
    <location>
        <begin position="1249"/>
        <end position="1357"/>
    </location>
</feature>
<comment type="caution">
    <text evidence="8">Lacks conserved residue(s) required for the propagation of feature annotation.</text>
</comment>
<feature type="compositionally biased region" description="Basic and acidic residues" evidence="9">
    <location>
        <begin position="3665"/>
        <end position="3701"/>
    </location>
</feature>
<feature type="chain" id="PRO_5042208463" description="ribonuclease H" evidence="10">
    <location>
        <begin position="21"/>
        <end position="3861"/>
    </location>
</feature>
<keyword evidence="6 8" id="KW-1015">Disulfide bond</keyword>
<feature type="domain" description="Sushi" evidence="13">
    <location>
        <begin position="2081"/>
        <end position="2141"/>
    </location>
</feature>
<evidence type="ECO:0000259" key="13">
    <source>
        <dbReference type="PROSITE" id="PS50923"/>
    </source>
</evidence>
<dbReference type="InterPro" id="IPR000477">
    <property type="entry name" value="RT_dom"/>
</dbReference>
<feature type="domain" description="CUB" evidence="11">
    <location>
        <begin position="1450"/>
        <end position="1558"/>
    </location>
</feature>
<evidence type="ECO:0000313" key="15">
    <source>
        <dbReference type="Proteomes" id="UP001274896"/>
    </source>
</evidence>
<dbReference type="SMART" id="SM00042">
    <property type="entry name" value="CUB"/>
    <property type="match status" value="14"/>
</dbReference>
<dbReference type="FunFam" id="2.10.70.10:FF:000002">
    <property type="entry name" value="CUB and Sushi multiple domains 3"/>
    <property type="match status" value="11"/>
</dbReference>
<feature type="domain" description="Sushi" evidence="13">
    <location>
        <begin position="3272"/>
        <end position="3336"/>
    </location>
</feature>
<feature type="domain" description="CUB" evidence="11">
    <location>
        <begin position="2863"/>
        <end position="2974"/>
    </location>
</feature>
<feature type="domain" description="CUB" evidence="11">
    <location>
        <begin position="3036"/>
        <end position="3147"/>
    </location>
</feature>
<dbReference type="Gene3D" id="2.60.120.290">
    <property type="entry name" value="Spermadhesin, CUB domain"/>
    <property type="match status" value="14"/>
</dbReference>
<feature type="domain" description="Sushi" evidence="13">
    <location>
        <begin position="1907"/>
        <end position="1967"/>
    </location>
</feature>
<dbReference type="Gene3D" id="2.10.70.10">
    <property type="entry name" value="Complement Module, domain 1"/>
    <property type="match status" value="21"/>
</dbReference>
<dbReference type="InterPro" id="IPR035914">
    <property type="entry name" value="Sperma_CUB_dom_sf"/>
</dbReference>
<dbReference type="Pfam" id="PF00431">
    <property type="entry name" value="CUB"/>
    <property type="match status" value="14"/>
</dbReference>
<feature type="domain" description="Sushi" evidence="13">
    <location>
        <begin position="1735"/>
        <end position="1794"/>
    </location>
</feature>
<dbReference type="SUPFAM" id="SSF56672">
    <property type="entry name" value="DNA/RNA polymerases"/>
    <property type="match status" value="2"/>
</dbReference>
<sequence length="3861" mass="427848">FILFLCISCFLLTGFIYTCGGTLKGRNGTIESPGFPYGYPNGANCTWVIVAEEGNRIQIVFQSFAVEEEYDFLSLYDGHPHPANFRTRLTGFQIPPPVTSTGSVFSLRLTSDFAVSAHGFKIYYEELQSSSCGNPGVPPKGILYGTRFNVGDKIRYSCVSGYVLDGHPQLTCVTNAGNAAVWDFPVPICRGKGRELADMMERRKVDILCVQETRWKGSKARSIGAGFKRFYYGVDSKRNGVGVVLKEEFVRNVLEVKRASDRVMSLKLEIEGVMLNVVSGYAPQVGCELEEKERFWSELDEVIESIPTGERVVIGPDFNGHVGEGNTGDEEGMGKFGVKERNLEGQMVVDFAKRMDMAVVNTYFQKREEHRVTYKSGVMDQLSEEVRQESPWTMMFADDIVICSESREQVEESLERWRFALERRGMKVSHSKTEYMCVNEREGSGTVRLQGEEVKKVQEFKYLGSTVQSNGECAKEVKKRVQAGWNGWRKVSGVLCDRKISARIKGKVYKTVVRPAMLYGLETVSLRKRQESELEVAELKMLRFSLGVTRLDRIRNEYIRGTAHVGRLGDKVREARLRWFGHVQRRETEDTCGGTLRGSSGIISSPNFPSEYYNSADCTWTILADPGDTISIIFTDFQTEEKYDYLEVEGSEPPTIWLSGMNMPSPIVSNKNWLRLHFVTDSNHRYRGFSAHYQVKRSVDFKSRGVKLFPGKDNNNKFSIYLEKAYDRVPREELWYCMRKSGVAEKYVRVVQDMYERSRTVVRCAVGQTEEFKVEVGLHQGSALSPSLFAIVMDQLSEEVRQESPWTMMFADDIVICSESREQVEENLERWRFALERRGMKVSHSKTEYMCMNEREGSGTVRLQGEEVKKVQEFKYLGSTVQSNGECAKEVKKRVQAGWNGWRKVSGVLCDKKISARIKGKVYRTVVRPAMLYGLETVSLRKREESELEVAELKMLRFSLGVTRLDRIRNEYIRGTAHVGRLGDKVREARLRWFGHVQRREMNEGGIKQASNSCPDPGEPENGKRIGNDFSIGATAQFTCDEDYVLQGSKSITCQRVAEVFAAWSDHRPVCRVKTCGSNLQGPSGTFTSPNFPIQYESNSQCVWIISASNPNKVIQINFEEFDLELGYDTLTIGDGGEVGDPRTILQVLTGSFVPDLIVSMTHQMWLHLQSDESVGSIGFKINYKEIDKESCGDPGTPLYGMREGDGFSNGDVLRFECQFGFELIGEKTISCQNNNQWSANVPICIFPCLSNFTAPMGTVLSPDYPEGYGNNLNCVWLILSEPGSRIHLAFNDFDLEAPYDILTVKDGELLDSAVLGRFTGAEVPSHLTSNSNILRLEFQADHSMSGRGFNITYSTFGHNECPDPGIPLNARRFGDSFQLGSSISIICEDGFIKTQGAETVTCELSSGKVMWSGPIPKCEGNFTGSSREAAGVKGNYYSIPSYLCRGSPCGGHFSAPSGVILSPGWPGYYKDSLSCEWVIEAEPGRSIKITFEKFQTELNCDFLEIHDGPNLLSPLISSFNGTQVPQFLFSSSNHLYMLFTTDNSRSNSGFKIIYESVTVDAYSCLDPGIPVNGLRYGQDFSIGSTVSFGCDSGYRLSHEEPLVCEKNHWWSHPLPTCDALCGGDVRGPGGTILSPGYPEVYPSSLNCTWTVEVSHGKGVQFNFNTFHLEDHHDYLLITENGSFVQPLARLTGSELPSPINAGLYGNFKAQLRFISDFSISYEGFNITFSEYNLEPCEDPGVPRFGRRNGYSFDIGDTLTFSCNMGYRLEGAPEIICLGGGRRMWSAPLPRCVAECGSSVFNNEGILLSPNYPMNYDNNHECIYSIQVQAGKGINISARTFHLAQGDILKIYDGKDNTAHMLGAFTGSAMLGLTLISTSNHLWLEFYSDAEATGEGFKLVYSSFELSHCEDPGVPQFGFKVNDQGHFSGSTITYKCDPGYTLHGSSILKCMTGERRAWDNPLPSCIAECGGRFKGESSGRILSPGYPFPYDNNLRCTWVIEVDSGNIVSLQFLAFDTEASHDILKVWDGPPENEMSLRELSGSLLPEGIHSTLNMVTIQFETDFYISKSGFAIEFSSSVATACRDPGVPMNGTRNGDGREPGDTVTFQCDPGYELQGEMKITCIQVENRYYWQPSPPICIAPCGGNLTDSSGFILSPNYPHPYPHSKDCDWLIVVNSDYVLSLAFISFSIEPNYDFLYIYDGMDSNSPLIGSFQDSKLPERIESSSNAMHLAFRSDGSVSYAGFHLEYKAKLRESCFDPGNVMNSTRLGSDYKLGSTVTFYCEAGYMLQGYSTLTCIMGDDGRPGWNRALPSCQAPCGSRSTGSEGTVLSPNFPRNYTSGHSCVYSISVPREFGSCNKYAKIKEIRKYLFRSIVQFTKFLFGQFVLFQTSLNDVVDIYDGPTQQSPLLSSLSGSHSGESLPLSTGNQITIKFTTVGPETAKGFHFVYQAVPRTSSTQCSSVPEPRFGKRIGNDFSVGSAVMFECNPGYTLQGSTAIRCETVPDALAQWNDTLPTCMVPCGGVLMARKGTILSPGYPEPYDNNLNCVWKVSVPEGAGIQIQVVSFATEHNWDSLDFYDGADNNAPRLGSYSGTTIPQLLNSTSNNLYLNFVSDISVSAAGFHLEYTAIGLDSCPEPQTPTYGIKVGDRYMVGDVVMFQCEQGYSLQGNAHITCMPGPVRRWNYPVPLCLAQCGGSLTEMSGVLLSPGYPGNYPSGLDCSWTVTLPIGFGIHLQFLNFSTEAIHDYLEIRSGSAEASSVIDRFSGPQVPESLFSTTHETSFFFHSDYSQNKPGFHITYQAYQLQSCPDPHPFRNGIVIGSDFSVGMTVSFECLPGYSLIGETSLTCLHGTSRNWNFPVPRCEALCGGNITSMNGTIFSPGHPAEYPNFQDCVWSVRVPPGNGIYINFTVLSTEPIYDYITVWDGPDQSSPQIGQFSGNTALESVYSTSNQILIKFHSDFSGSGFFVLSYHAYQLRVCQPPPEVANADALMEDTEFEIGDIIRYRCHPGFTLVGSEILTCRLGERLQMDGPPPTCQVQCPAHDVHFDSTGVILSPGYPDSYPNLQMCSWSINVEKGYNITLHFVFFQTEKEYDILEVFDGPTIHSQTLATLSGDIATPFNITSTGHQLLLRWSADHGTNKKGFQIRYVALYCSTPDSPLHGSISSQTGGHLNSQVRWACDRGYRLIGKSTAVCRKTPYGYYTWDAPVPACQAVSCGVPKAPENGGVLAVDYSVGTRVTYFCNDGYRLSSKELTSAVCQPDSTWSNHNKIPRCSVVVCPSIGSFSLEHGRWRIVSGSHYEYRTKIIFTCDPGYYRLGPAHIQCMANGVWSWRNERPHCQIISCGDLPTPANGQKIGTQTTFGATAIFMCEAGYMLVGSTVRECLSSGLWSGTETRCLGGHCGLPEQIVNGQVIGENYGYRDTVVYQCAPGFRLIGSSVRICQQDHNWSGQLPICIPISCGHPGSPIYGRTIGNGFNLNDVVSFSCNTGYVMEGPVRAQCQANRQWSQPPPTCKVVNCSDPGIPANSIRQSKIEHGNFTFGTVVFYDCNPGYYLFGSPILTCQPTGQWDKPLPECIVVDCGHPGSPPNGILSGDKFTFGSTVRYSCTGGRQLKGESSRTCQLNGHWSAPMPFCSGKMQTGLIPVPPNPPMGSVTQKQSRENQEGEASGGSEEHGEASGGSEEHGEASGGSEEHGEARRGKRGERGARQGQRVPSDVHRRAEEPSDVHRWVEEPSDVHRRAEGPRDDQKKTPKGGREGNILPPEPETRLHPHRSRKRSMVEKKYPKETGAAGNILRRQVVRQRPPRNTRSGASTGETNQVGNILRRQEVRQHPPRKTKKWSDVPHRNRSGAMSPANKKESEKLWVLG</sequence>
<feature type="domain" description="CUB" evidence="11">
    <location>
        <begin position="592"/>
        <end position="696"/>
    </location>
</feature>
<evidence type="ECO:0000256" key="1">
    <source>
        <dbReference type="ARBA" id="ARBA00010879"/>
    </source>
</evidence>
<evidence type="ECO:0000256" key="7">
    <source>
        <dbReference type="PROSITE-ProRule" id="PRU00059"/>
    </source>
</evidence>